<accession>A0A2M8LHN2</accession>
<feature type="domain" description="Smr" evidence="1">
    <location>
        <begin position="51"/>
        <end position="126"/>
    </location>
</feature>
<dbReference type="EMBL" id="PFEU01000008">
    <property type="protein sequence ID" value="PJE76944.1"/>
    <property type="molecule type" value="Genomic_DNA"/>
</dbReference>
<dbReference type="PROSITE" id="PS50828">
    <property type="entry name" value="SMR"/>
    <property type="match status" value="1"/>
</dbReference>
<reference evidence="3" key="1">
    <citation type="submission" date="2017-09" db="EMBL/GenBank/DDBJ databases">
        <title>Depth-based differentiation of microbial function through sediment-hosted aquifers and enrichment of novel symbionts in the deep terrestrial subsurface.</title>
        <authorList>
            <person name="Probst A.J."/>
            <person name="Ladd B."/>
            <person name="Jarett J.K."/>
            <person name="Geller-Mcgrath D.E."/>
            <person name="Sieber C.M.K."/>
            <person name="Emerson J.B."/>
            <person name="Anantharaman K."/>
            <person name="Thomas B.C."/>
            <person name="Malmstrom R."/>
            <person name="Stieglmeier M."/>
            <person name="Klingl A."/>
            <person name="Woyke T."/>
            <person name="Ryan C.M."/>
            <person name="Banfield J.F."/>
        </authorList>
    </citation>
    <scope>NUCLEOTIDE SEQUENCE [LARGE SCALE GENOMIC DNA]</scope>
</reference>
<evidence type="ECO:0000313" key="3">
    <source>
        <dbReference type="Proteomes" id="UP000231436"/>
    </source>
</evidence>
<dbReference type="InterPro" id="IPR002625">
    <property type="entry name" value="Smr_dom"/>
</dbReference>
<dbReference type="AlphaFoldDB" id="A0A2M8LHN2"/>
<protein>
    <recommendedName>
        <fullName evidence="1">Smr domain-containing protein</fullName>
    </recommendedName>
</protein>
<dbReference type="InterPro" id="IPR036063">
    <property type="entry name" value="Smr_dom_sf"/>
</dbReference>
<dbReference type="Proteomes" id="UP000231436">
    <property type="component" value="Unassembled WGS sequence"/>
</dbReference>
<gene>
    <name evidence="2" type="ORF">COV05_02000</name>
</gene>
<dbReference type="Gene3D" id="3.30.1370.110">
    <property type="match status" value="1"/>
</dbReference>
<organism evidence="2 3">
    <name type="scientific">Candidatus Uhrbacteria bacterium CG10_big_fil_rev_8_21_14_0_10_48_16</name>
    <dbReference type="NCBI Taxonomy" id="1975038"/>
    <lineage>
        <taxon>Bacteria</taxon>
        <taxon>Candidatus Uhriibacteriota</taxon>
    </lineage>
</organism>
<dbReference type="SUPFAM" id="SSF160443">
    <property type="entry name" value="SMR domain-like"/>
    <property type="match status" value="1"/>
</dbReference>
<sequence length="128" mass="14322">MCLKKSLVVRFMMRMMRCKIFMDKPTSPEEQRIAEAETLIFGAELGDPLSVDLHGMDAFDARQMVEKFIDDAFMAGEEVIKIIHGRGSGALRETVHRILKTHPLVDYSRDAQAVHAVGGVTYAVLGKK</sequence>
<comment type="caution">
    <text evidence="2">The sequence shown here is derived from an EMBL/GenBank/DDBJ whole genome shotgun (WGS) entry which is preliminary data.</text>
</comment>
<proteinExistence type="predicted"/>
<name>A0A2M8LHN2_9BACT</name>
<evidence type="ECO:0000313" key="2">
    <source>
        <dbReference type="EMBL" id="PJE76944.1"/>
    </source>
</evidence>
<evidence type="ECO:0000259" key="1">
    <source>
        <dbReference type="PROSITE" id="PS50828"/>
    </source>
</evidence>
<dbReference type="SMART" id="SM00463">
    <property type="entry name" value="SMR"/>
    <property type="match status" value="1"/>
</dbReference>
<dbReference type="Pfam" id="PF01713">
    <property type="entry name" value="Smr"/>
    <property type="match status" value="1"/>
</dbReference>